<proteinExistence type="predicted"/>
<evidence type="ECO:0000313" key="2">
    <source>
        <dbReference type="Proteomes" id="UP000018720"/>
    </source>
</evidence>
<comment type="caution">
    <text evidence="1">The sequence shown here is derived from an EMBL/GenBank/DDBJ whole genome shotgun (WGS) entry which is preliminary data.</text>
</comment>
<gene>
    <name evidence="1" type="ORF">LEP1GSC178_2190</name>
</gene>
<organism evidence="1 2">
    <name type="scientific">Leptospira licerasiae str. MMD4847</name>
    <dbReference type="NCBI Taxonomy" id="1049971"/>
    <lineage>
        <taxon>Bacteria</taxon>
        <taxon>Pseudomonadati</taxon>
        <taxon>Spirochaetota</taxon>
        <taxon>Spirochaetia</taxon>
        <taxon>Leptospirales</taxon>
        <taxon>Leptospiraceae</taxon>
        <taxon>Leptospira</taxon>
    </lineage>
</organism>
<accession>A0ABN0HDJ4</accession>
<reference evidence="1 2" key="1">
    <citation type="submission" date="2012-08" db="EMBL/GenBank/DDBJ databases">
        <authorList>
            <person name="Harkins D.M."/>
            <person name="Durkin A.S."/>
            <person name="Selengut J.D."/>
            <person name="Sanka R."/>
            <person name="DePew J."/>
            <person name="Purushe J."/>
            <person name="Matthias M.A."/>
            <person name="Vinetz J.M."/>
            <person name="Sutton G.G."/>
            <person name="Nelson W.C."/>
            <person name="Fouts D.E."/>
        </authorList>
    </citation>
    <scope>NUCLEOTIDE SEQUENCE [LARGE SCALE GENOMIC DNA]</scope>
    <source>
        <strain evidence="1 2">MMD4847</strain>
    </source>
</reference>
<protein>
    <submittedName>
        <fullName evidence="1">Uncharacterized protein</fullName>
    </submittedName>
</protein>
<sequence length="47" mass="5370">MSHRKNSNQTECSNFDRLLGTCESLVEVTTKLPSRSHYQKPFSPNSN</sequence>
<evidence type="ECO:0000313" key="1">
    <source>
        <dbReference type="EMBL" id="EJZ43807.1"/>
    </source>
</evidence>
<dbReference type="Proteomes" id="UP000018720">
    <property type="component" value="Unassembled WGS sequence"/>
</dbReference>
<dbReference type="EMBL" id="AHOM02000001">
    <property type="protein sequence ID" value="EJZ43807.1"/>
    <property type="molecule type" value="Genomic_DNA"/>
</dbReference>
<keyword evidence="2" id="KW-1185">Reference proteome</keyword>
<name>A0ABN0HDJ4_9LEPT</name>